<comment type="caution">
    <text evidence="3">The sequence shown here is derived from an EMBL/GenBank/DDBJ whole genome shotgun (WGS) entry which is preliminary data.</text>
</comment>
<sequence length="243" mass="26895">MPSSGSFLRQLSGRSTSWRRSASNSKYCTVEGGYNCERSLKQMEGTYMYGNDNAGLVMRKRVVVVVDQTSHSKHAMMWALTHVANKGDLLTLLHIIPPSDMGSGERTSDAYSPYLASSLGSLCKASRPEKCTDGCGGSGSTGDSRTQAGHGDEPGEEARGFGARPGSEKALYTYQLPLWDKQQRRFCSTVHQQCRVLDCRCKEAEPRHERVPHHHQKAEGLLAPCLGSFQRLITLVRLDSMYY</sequence>
<gene>
    <name evidence="3" type="ORF">POTOM_019585</name>
</gene>
<dbReference type="PANTHER" id="PTHR47125:SF2">
    <property type="entry name" value="ADENINE NUCLEOTIDE ALPHA HYDROLASES-LIKE SUPERFAMILY PROTEIN"/>
    <property type="match status" value="1"/>
</dbReference>
<dbReference type="PANTHER" id="PTHR47125">
    <property type="entry name" value="ADENINE NUCLEOTIDE ALPHA HYDROLASES-LIKE SUPERFAMILY PROTEIN"/>
    <property type="match status" value="1"/>
</dbReference>
<feature type="compositionally biased region" description="Basic and acidic residues" evidence="1">
    <location>
        <begin position="150"/>
        <end position="159"/>
    </location>
</feature>
<feature type="domain" description="UspA" evidence="2">
    <location>
        <begin position="58"/>
        <end position="105"/>
    </location>
</feature>
<dbReference type="InterPro" id="IPR006016">
    <property type="entry name" value="UspA"/>
</dbReference>
<dbReference type="AlphaFoldDB" id="A0A8X7ZXD5"/>
<dbReference type="Proteomes" id="UP000886885">
    <property type="component" value="Chromosome 5A"/>
</dbReference>
<dbReference type="EMBL" id="JAAWWB010000009">
    <property type="protein sequence ID" value="KAG6776082.1"/>
    <property type="molecule type" value="Genomic_DNA"/>
</dbReference>
<evidence type="ECO:0000259" key="2">
    <source>
        <dbReference type="Pfam" id="PF00582"/>
    </source>
</evidence>
<protein>
    <recommendedName>
        <fullName evidence="2">UspA domain-containing protein</fullName>
    </recommendedName>
</protein>
<dbReference type="Pfam" id="PF00582">
    <property type="entry name" value="Usp"/>
    <property type="match status" value="1"/>
</dbReference>
<proteinExistence type="predicted"/>
<dbReference type="OrthoDB" id="672525at2759"/>
<reference evidence="3" key="1">
    <citation type="journal article" date="2020" name="bioRxiv">
        <title>Hybrid origin of Populus tomentosa Carr. identified through genome sequencing and phylogenomic analysis.</title>
        <authorList>
            <person name="An X."/>
            <person name="Gao K."/>
            <person name="Chen Z."/>
            <person name="Li J."/>
            <person name="Yang X."/>
            <person name="Yang X."/>
            <person name="Zhou J."/>
            <person name="Guo T."/>
            <person name="Zhao T."/>
            <person name="Huang S."/>
            <person name="Miao D."/>
            <person name="Khan W.U."/>
            <person name="Rao P."/>
            <person name="Ye M."/>
            <person name="Lei B."/>
            <person name="Liao W."/>
            <person name="Wang J."/>
            <person name="Ji L."/>
            <person name="Li Y."/>
            <person name="Guo B."/>
            <person name="Mustafa N.S."/>
            <person name="Li S."/>
            <person name="Yun Q."/>
            <person name="Keller S.R."/>
            <person name="Mao J."/>
            <person name="Zhang R."/>
            <person name="Strauss S.H."/>
        </authorList>
    </citation>
    <scope>NUCLEOTIDE SEQUENCE</scope>
    <source>
        <strain evidence="3">GM15</strain>
        <tissue evidence="3">Leaf</tissue>
    </source>
</reference>
<name>A0A8X7ZXD5_POPTO</name>
<keyword evidence="4" id="KW-1185">Reference proteome</keyword>
<accession>A0A8X7ZXD5</accession>
<organism evidence="3 4">
    <name type="scientific">Populus tomentosa</name>
    <name type="common">Chinese white poplar</name>
    <dbReference type="NCBI Taxonomy" id="118781"/>
    <lineage>
        <taxon>Eukaryota</taxon>
        <taxon>Viridiplantae</taxon>
        <taxon>Streptophyta</taxon>
        <taxon>Embryophyta</taxon>
        <taxon>Tracheophyta</taxon>
        <taxon>Spermatophyta</taxon>
        <taxon>Magnoliopsida</taxon>
        <taxon>eudicotyledons</taxon>
        <taxon>Gunneridae</taxon>
        <taxon>Pentapetalae</taxon>
        <taxon>rosids</taxon>
        <taxon>fabids</taxon>
        <taxon>Malpighiales</taxon>
        <taxon>Salicaceae</taxon>
        <taxon>Saliceae</taxon>
        <taxon>Populus</taxon>
    </lineage>
</organism>
<evidence type="ECO:0000256" key="1">
    <source>
        <dbReference type="SAM" id="MobiDB-lite"/>
    </source>
</evidence>
<evidence type="ECO:0000313" key="3">
    <source>
        <dbReference type="EMBL" id="KAG6776082.1"/>
    </source>
</evidence>
<feature type="region of interest" description="Disordered" evidence="1">
    <location>
        <begin position="134"/>
        <end position="164"/>
    </location>
</feature>
<evidence type="ECO:0000313" key="4">
    <source>
        <dbReference type="Proteomes" id="UP000886885"/>
    </source>
</evidence>